<sequence>MKSYALLFIASVAFPLATIACDCDSHADRYLQYNNRFGYDNRNDGFAAYRFENLQTRGFRSYYGYDREDEGIVNNRDRFGYTWDSTH</sequence>
<gene>
    <name evidence="3" type="ORF">HT99x_003155</name>
    <name evidence="2" type="ORF">HT99x_01087</name>
</gene>
<dbReference type="STRING" id="295108.HT99x_01087"/>
<feature type="signal peptide" evidence="1">
    <location>
        <begin position="1"/>
        <end position="20"/>
    </location>
</feature>
<dbReference type="EMBL" id="LKAJ01000003">
    <property type="protein sequence ID" value="KRG21893.1"/>
    <property type="molecule type" value="Genomic_DNA"/>
</dbReference>
<keyword evidence="4" id="KW-1185">Reference proteome</keyword>
<comment type="caution">
    <text evidence="2">The sequence shown here is derived from an EMBL/GenBank/DDBJ whole genome shotgun (WGS) entry which is preliminary data.</text>
</comment>
<dbReference type="RefSeq" id="WP_075065712.1">
    <property type="nucleotide sequence ID" value="NZ_LKAJ02000001.1"/>
</dbReference>
<reference evidence="3" key="3">
    <citation type="submission" date="2021-06" db="EMBL/GenBank/DDBJ databases">
        <title>Genomic Description and Analysis of Intracellular Bacteria, Candidatus Berkiella cookevillensis and Candidatus Berkiella aquae.</title>
        <authorList>
            <person name="Kidane D.T."/>
            <person name="Mehari Y.T."/>
            <person name="Rice F.C."/>
            <person name="Arivett B.A."/>
            <person name="Farone A.L."/>
            <person name="Berk S.G."/>
            <person name="Farone M.B."/>
        </authorList>
    </citation>
    <scope>NUCLEOTIDE SEQUENCE</scope>
    <source>
        <strain evidence="3">HT99</strain>
    </source>
</reference>
<name>A0A0Q9YMA2_9GAMM</name>
<dbReference type="EMBL" id="LKAJ02000001">
    <property type="protein sequence ID" value="MCS5710415.1"/>
    <property type="molecule type" value="Genomic_DNA"/>
</dbReference>
<protein>
    <submittedName>
        <fullName evidence="2">Uncharacterized protein</fullName>
    </submittedName>
</protein>
<evidence type="ECO:0000313" key="2">
    <source>
        <dbReference type="EMBL" id="KRG21893.1"/>
    </source>
</evidence>
<evidence type="ECO:0000313" key="4">
    <source>
        <dbReference type="Proteomes" id="UP000051497"/>
    </source>
</evidence>
<reference evidence="2" key="1">
    <citation type="submission" date="2015-09" db="EMBL/GenBank/DDBJ databases">
        <title>Draft Genome Sequences of Two Novel Amoeba-resistant Intranuclear Bacteria, Candidatus Berkiella cookevillensis and Candidatus Berkiella aquae.</title>
        <authorList>
            <person name="Mehari Y.T."/>
            <person name="Arivett B.A."/>
            <person name="Farone A.L."/>
            <person name="Gunderson J.H."/>
            <person name="Farone M.B."/>
        </authorList>
    </citation>
    <scope>NUCLEOTIDE SEQUENCE [LARGE SCALE GENOMIC DNA]</scope>
    <source>
        <strain evidence="2">HT99</strain>
    </source>
</reference>
<proteinExistence type="predicted"/>
<feature type="chain" id="PRO_5043129720" evidence="1">
    <location>
        <begin position="21"/>
        <end position="87"/>
    </location>
</feature>
<evidence type="ECO:0000256" key="1">
    <source>
        <dbReference type="SAM" id="SignalP"/>
    </source>
</evidence>
<evidence type="ECO:0000313" key="3">
    <source>
        <dbReference type="EMBL" id="MCS5710415.1"/>
    </source>
</evidence>
<reference evidence="3" key="2">
    <citation type="journal article" date="2016" name="Genome Announc.">
        <title>Draft Genome Sequences of Two Novel Amoeba-Resistant Intranuclear Bacteria, 'Candidatus Berkiella cookevillensis' and 'Candidatus Berkiella aquae'.</title>
        <authorList>
            <person name="Mehari Y.T."/>
            <person name="Arivett B.A."/>
            <person name="Farone A.L."/>
            <person name="Gunderson J.H."/>
            <person name="Farone M.B."/>
        </authorList>
    </citation>
    <scope>NUCLEOTIDE SEQUENCE</scope>
    <source>
        <strain evidence="3">HT99</strain>
    </source>
</reference>
<organism evidence="2">
    <name type="scientific">Candidatus Berkiella aquae</name>
    <dbReference type="NCBI Taxonomy" id="295108"/>
    <lineage>
        <taxon>Bacteria</taxon>
        <taxon>Pseudomonadati</taxon>
        <taxon>Pseudomonadota</taxon>
        <taxon>Gammaproteobacteria</taxon>
        <taxon>Candidatus Berkiellales</taxon>
        <taxon>Candidatus Berkiellaceae</taxon>
        <taxon>Candidatus Berkiella</taxon>
    </lineage>
</organism>
<dbReference type="AlphaFoldDB" id="A0A0Q9YMA2"/>
<keyword evidence="1" id="KW-0732">Signal</keyword>
<dbReference type="PROSITE" id="PS51257">
    <property type="entry name" value="PROKAR_LIPOPROTEIN"/>
    <property type="match status" value="1"/>
</dbReference>
<dbReference type="Proteomes" id="UP000051497">
    <property type="component" value="Unassembled WGS sequence"/>
</dbReference>
<accession>A0A0Q9YMA2</accession>